<evidence type="ECO:0008006" key="3">
    <source>
        <dbReference type="Google" id="ProtNLM"/>
    </source>
</evidence>
<gene>
    <name evidence="1" type="ORF">BU251_04460</name>
</gene>
<accession>A0A410P734</accession>
<dbReference type="OrthoDB" id="9807498at2"/>
<reference evidence="1 2" key="1">
    <citation type="submission" date="2017-01" db="EMBL/GenBank/DDBJ databases">
        <title>First insights into the biology of 'candidatus Vampirococcus archaeovorus'.</title>
        <authorList>
            <person name="Kizina J."/>
            <person name="Jordan S."/>
            <person name="Stueber K."/>
            <person name="Reinhardt R."/>
            <person name="Harder J."/>
        </authorList>
    </citation>
    <scope>NUCLEOTIDE SEQUENCE [LARGE SCALE GENOMIC DNA]</scope>
    <source>
        <strain evidence="1 2">LiM</strain>
    </source>
</reference>
<evidence type="ECO:0000313" key="1">
    <source>
        <dbReference type="EMBL" id="QAT18015.1"/>
    </source>
</evidence>
<organism evidence="1 2">
    <name type="scientific">Velamenicoccus archaeovorus</name>
    <dbReference type="NCBI Taxonomy" id="1930593"/>
    <lineage>
        <taxon>Bacteria</taxon>
        <taxon>Pseudomonadati</taxon>
        <taxon>Candidatus Omnitrophota</taxon>
        <taxon>Candidatus Velamenicoccus</taxon>
    </lineage>
</organism>
<name>A0A410P734_VELA1</name>
<protein>
    <recommendedName>
        <fullName evidence="3">Translation elongation factor-like protein</fullName>
    </recommendedName>
</protein>
<dbReference type="AlphaFoldDB" id="A0A410P734"/>
<evidence type="ECO:0000313" key="2">
    <source>
        <dbReference type="Proteomes" id="UP000287243"/>
    </source>
</evidence>
<sequence length="80" mass="8946">MAGDITHYFPKVKAAVFKCRVPLAIGDAVWVKGRNTDFRQTVGSMQIDRRPIERAVKGQEIGLEVFKDVHEGDGIYLAKT</sequence>
<proteinExistence type="predicted"/>
<dbReference type="SUPFAM" id="SSF50447">
    <property type="entry name" value="Translation proteins"/>
    <property type="match status" value="1"/>
</dbReference>
<dbReference type="KEGG" id="vai:BU251_04460"/>
<keyword evidence="2" id="KW-1185">Reference proteome</keyword>
<dbReference type="RefSeq" id="WP_128699680.1">
    <property type="nucleotide sequence ID" value="NZ_CP019384.1"/>
</dbReference>
<dbReference type="InterPro" id="IPR009000">
    <property type="entry name" value="Transl_B-barrel_sf"/>
</dbReference>
<dbReference type="Proteomes" id="UP000287243">
    <property type="component" value="Chromosome"/>
</dbReference>
<dbReference type="EMBL" id="CP019384">
    <property type="protein sequence ID" value="QAT18015.1"/>
    <property type="molecule type" value="Genomic_DNA"/>
</dbReference>